<dbReference type="Gene3D" id="1.10.10.1770">
    <property type="entry name" value="Gun4-like"/>
    <property type="match status" value="1"/>
</dbReference>
<dbReference type="Gene3D" id="1.25.40.620">
    <property type="match status" value="1"/>
</dbReference>
<keyword evidence="2" id="KW-0934">Plastid</keyword>
<proteinExistence type="predicted"/>
<dbReference type="EMBL" id="MK814735">
    <property type="protein sequence ID" value="QCI08513.1"/>
    <property type="molecule type" value="Genomic_DNA"/>
</dbReference>
<gene>
    <name evidence="2" type="primary">ycf53</name>
</gene>
<dbReference type="CDD" id="cd16383">
    <property type="entry name" value="GUN4"/>
    <property type="match status" value="1"/>
</dbReference>
<dbReference type="SUPFAM" id="SSF140869">
    <property type="entry name" value="GUN4-like"/>
    <property type="match status" value="1"/>
</dbReference>
<reference evidence="2" key="2">
    <citation type="submission" date="2019-04" db="EMBL/GenBank/DDBJ databases">
        <authorList>
            <person name="Pasella M."/>
        </authorList>
    </citation>
    <scope>NUCLEOTIDE SEQUENCE</scope>
    <source>
        <strain evidence="2">PD2951</strain>
    </source>
</reference>
<dbReference type="AlphaFoldDB" id="A0A4D6WYM0"/>
<dbReference type="GO" id="GO:0046906">
    <property type="term" value="F:tetrapyrrole binding"/>
    <property type="evidence" value="ECO:0007669"/>
    <property type="project" value="TreeGrafter"/>
</dbReference>
<dbReference type="InterPro" id="IPR008629">
    <property type="entry name" value="GUN4-like"/>
</dbReference>
<feature type="domain" description="GUN4-like" evidence="1">
    <location>
        <begin position="100"/>
        <end position="237"/>
    </location>
</feature>
<dbReference type="InterPro" id="IPR016024">
    <property type="entry name" value="ARM-type_fold"/>
</dbReference>
<sequence length="247" mass="29566">MDKITEIKKLDLLFKKNQRINNQNTIEEAKKIIIEYLEKGEEGQTYLLDLLINRRLMDKECLSILDGIIFDYLKKSKLKKIQEKINKSFPEGIFPLKTSLKNNYSSLQKLLVDKKFKEADQLTQQHLCKLAGLDKYSKRNWLYFTDISYIPSEDLFTLDMLWQIYSEGKFGFSIQRKIWILNNYNWNKLWQKIGWIKQGTMRRYPQEFIWNINAPIGHLPLFNQLRGNQVLLSLFEHIAWNTHIEIK</sequence>
<geneLocation type="plastid" evidence="2"/>
<dbReference type="PANTHER" id="PTHR34800:SF1">
    <property type="entry name" value="TETRAPYRROLE-BINDING PROTEIN, CHLOROPLASTIC"/>
    <property type="match status" value="1"/>
</dbReference>
<dbReference type="InterPro" id="IPR037215">
    <property type="entry name" value="GUN4-like_sf"/>
</dbReference>
<name>A0A4D6WYM0_9FLOR</name>
<evidence type="ECO:0000259" key="1">
    <source>
        <dbReference type="Pfam" id="PF05419"/>
    </source>
</evidence>
<dbReference type="SUPFAM" id="SSF48371">
    <property type="entry name" value="ARM repeat"/>
    <property type="match status" value="1"/>
</dbReference>
<evidence type="ECO:0000313" key="2">
    <source>
        <dbReference type="EMBL" id="QCI08513.1"/>
    </source>
</evidence>
<organism evidence="2">
    <name type="scientific">Spermothamnion repens</name>
    <dbReference type="NCBI Taxonomy" id="31383"/>
    <lineage>
        <taxon>Eukaryota</taxon>
        <taxon>Rhodophyta</taxon>
        <taxon>Florideophyceae</taxon>
        <taxon>Rhodymeniophycidae</taxon>
        <taxon>Ceramiales</taxon>
        <taxon>Ceramiaceae</taxon>
        <taxon>Spermothamnion</taxon>
    </lineage>
</organism>
<accession>A0A4D6WYM0</accession>
<reference evidence="2" key="1">
    <citation type="journal article" date="2019" name="Mol. Phylogenet. Evol.">
        <title>Morphological evolution and classification of the red algal order Ceramiales inferred using plastid phylogenomics.</title>
        <authorList>
            <person name="Diaz-Tapia P."/>
            <person name="Pasella M.M."/>
            <person name="Verbruggen H."/>
            <person name="Maggs C.A."/>
        </authorList>
    </citation>
    <scope>NUCLEOTIDE SEQUENCE</scope>
    <source>
        <strain evidence="2">PD2951</strain>
    </source>
</reference>
<dbReference type="Pfam" id="PF05419">
    <property type="entry name" value="GUN4"/>
    <property type="match status" value="1"/>
</dbReference>
<protein>
    <recommendedName>
        <fullName evidence="1">GUN4-like domain-containing protein</fullName>
    </recommendedName>
</protein>
<dbReference type="PANTHER" id="PTHR34800">
    <property type="entry name" value="TETRAPYRROLE-BINDING PROTEIN, CHLOROPLASTIC"/>
    <property type="match status" value="1"/>
</dbReference>